<dbReference type="InterPro" id="IPR011011">
    <property type="entry name" value="Znf_FYVE_PHD"/>
</dbReference>
<dbReference type="InterPro" id="IPR003653">
    <property type="entry name" value="Peptidase_C48_C"/>
</dbReference>
<evidence type="ECO:0000256" key="3">
    <source>
        <dbReference type="ARBA" id="ARBA00022801"/>
    </source>
</evidence>
<keyword evidence="2" id="KW-0645">Protease</keyword>
<dbReference type="AlphaFoldDB" id="A0A7M5TR22"/>
<dbReference type="SUPFAM" id="SSF54001">
    <property type="entry name" value="Cysteine proteinases"/>
    <property type="match status" value="1"/>
</dbReference>
<dbReference type="Gene3D" id="3.40.395.10">
    <property type="entry name" value="Adenoviral Proteinase, Chain A"/>
    <property type="match status" value="1"/>
</dbReference>
<accession>A0A7M5TR22</accession>
<dbReference type="Pfam" id="PF02902">
    <property type="entry name" value="Peptidase_C48"/>
    <property type="match status" value="1"/>
</dbReference>
<organism evidence="5 6">
    <name type="scientific">Clytia hemisphaerica</name>
    <dbReference type="NCBI Taxonomy" id="252671"/>
    <lineage>
        <taxon>Eukaryota</taxon>
        <taxon>Metazoa</taxon>
        <taxon>Cnidaria</taxon>
        <taxon>Hydrozoa</taxon>
        <taxon>Hydroidolina</taxon>
        <taxon>Leptothecata</taxon>
        <taxon>Obeliida</taxon>
        <taxon>Clytiidae</taxon>
        <taxon>Clytia</taxon>
    </lineage>
</organism>
<evidence type="ECO:0000256" key="1">
    <source>
        <dbReference type="ARBA" id="ARBA00005234"/>
    </source>
</evidence>
<dbReference type="Proteomes" id="UP000594262">
    <property type="component" value="Unplaced"/>
</dbReference>
<dbReference type="Gene3D" id="2.60.120.650">
    <property type="entry name" value="Cupin"/>
    <property type="match status" value="1"/>
</dbReference>
<protein>
    <recommendedName>
        <fullName evidence="4">Ubiquitin-like protease family profile domain-containing protein</fullName>
    </recommendedName>
</protein>
<evidence type="ECO:0000259" key="4">
    <source>
        <dbReference type="PROSITE" id="PS50600"/>
    </source>
</evidence>
<dbReference type="InterPro" id="IPR038765">
    <property type="entry name" value="Papain-like_cys_pep_sf"/>
</dbReference>
<evidence type="ECO:0000313" key="5">
    <source>
        <dbReference type="EnsemblMetazoa" id="CLYHEMP000552.1"/>
    </source>
</evidence>
<reference evidence="5" key="1">
    <citation type="submission" date="2021-01" db="UniProtKB">
        <authorList>
            <consortium name="EnsemblMetazoa"/>
        </authorList>
    </citation>
    <scope>IDENTIFICATION</scope>
</reference>
<keyword evidence="3" id="KW-0378">Hydrolase</keyword>
<comment type="similarity">
    <text evidence="1">Belongs to the peptidase C48 family.</text>
</comment>
<dbReference type="OrthoDB" id="6155416at2759"/>
<proteinExistence type="inferred from homology"/>
<sequence length="376" mass="43771">KDIVLSKPYGHALFASDIKNIINHWLNDTVIDSYIKYLLENISSTAYIESAIMHELINGSKQYVMPPTVQDLFLTDQLIGLYSVGKHWRLLVVYPKKQIIWLIDPFGESSNIMEETKRAWEASMLRSFPSNKNKAWDIIQVEHAKQSDAISCGVICIKFAECVLRHENLPSHFHSDELMNHRQKIAVKLIELGSNGDWCTKICRICDRCDSPPLSKQTGIKPKKWPWVCCDICSPVMWYHGHCVGVTKTQNMKNISFYCNKTIIQDEIVSLQIGETLIRQRKNRRIKRCYGCSDEISESPLDPPHDMVLLQLMRRPKQKCTWDSVKEKDFAIFRLHYHAKKYCIRNLSLDKVKLSRDFQLTEVHRHQLKYLGISYT</sequence>
<dbReference type="GO" id="GO:0008234">
    <property type="term" value="F:cysteine-type peptidase activity"/>
    <property type="evidence" value="ECO:0007669"/>
    <property type="project" value="InterPro"/>
</dbReference>
<name>A0A7M5TR22_9CNID</name>
<keyword evidence="6" id="KW-1185">Reference proteome</keyword>
<dbReference type="EnsemblMetazoa" id="CLYHEMT000552.1">
    <property type="protein sequence ID" value="CLYHEMP000552.1"/>
    <property type="gene ID" value="CLYHEMG000552"/>
</dbReference>
<evidence type="ECO:0000256" key="2">
    <source>
        <dbReference type="ARBA" id="ARBA00022670"/>
    </source>
</evidence>
<feature type="domain" description="Ubiquitin-like protease family profile" evidence="4">
    <location>
        <begin position="3"/>
        <end position="163"/>
    </location>
</feature>
<dbReference type="SUPFAM" id="SSF57903">
    <property type="entry name" value="FYVE/PHD zinc finger"/>
    <property type="match status" value="1"/>
</dbReference>
<evidence type="ECO:0000313" key="6">
    <source>
        <dbReference type="Proteomes" id="UP000594262"/>
    </source>
</evidence>
<dbReference type="PROSITE" id="PS50600">
    <property type="entry name" value="ULP_PROTEASE"/>
    <property type="match status" value="1"/>
</dbReference>
<dbReference type="GO" id="GO:0006508">
    <property type="term" value="P:proteolysis"/>
    <property type="evidence" value="ECO:0007669"/>
    <property type="project" value="UniProtKB-KW"/>
</dbReference>